<dbReference type="PIRSF" id="PIRSF000524">
    <property type="entry name" value="SPT"/>
    <property type="match status" value="1"/>
</dbReference>
<dbReference type="AlphaFoldDB" id="A0A212AFA0"/>
<dbReference type="OrthoDB" id="389074at2"/>
<keyword evidence="10" id="KW-1185">Reference proteome</keyword>
<dbReference type="Pfam" id="PF00266">
    <property type="entry name" value="Aminotran_5"/>
    <property type="match status" value="1"/>
</dbReference>
<reference evidence="9 10" key="1">
    <citation type="submission" date="2016-12" db="EMBL/GenBank/DDBJ databases">
        <title>Comparison of Traditional DNA-DNA Hybridization with In Silico Genomic Analysis.</title>
        <authorList>
            <person name="Nicholson A.C."/>
            <person name="Humrighouse B.W."/>
            <person name="Graziano J."/>
            <person name="Lasker B."/>
            <person name="Whitney A.M."/>
            <person name="Mcquiston J.R."/>
        </authorList>
    </citation>
    <scope>NUCLEOTIDE SEQUENCE [LARGE SCALE GENOMIC DNA]</scope>
    <source>
        <strain evidence="9 10">H2240</strain>
    </source>
</reference>
<comment type="caution">
    <text evidence="9">The sequence shown here is derived from an EMBL/GenBank/DDBJ whole genome shotgun (WGS) entry which is preliminary data.</text>
</comment>
<keyword evidence="5 7" id="KW-0663">Pyridoxal phosphate</keyword>
<comment type="similarity">
    <text evidence="2">Belongs to the class-V pyridoxal-phosphate-dependent aminotransferase family.</text>
</comment>
<dbReference type="Gene3D" id="3.40.640.10">
    <property type="entry name" value="Type I PLP-dependent aspartate aminotransferase-like (Major domain)"/>
    <property type="match status" value="1"/>
</dbReference>
<evidence type="ECO:0000313" key="9">
    <source>
        <dbReference type="EMBL" id="OWJ80157.1"/>
    </source>
</evidence>
<dbReference type="Gene3D" id="3.90.1150.10">
    <property type="entry name" value="Aspartate Aminotransferase, domain 1"/>
    <property type="match status" value="1"/>
</dbReference>
<evidence type="ECO:0000256" key="2">
    <source>
        <dbReference type="ARBA" id="ARBA00009236"/>
    </source>
</evidence>
<evidence type="ECO:0000256" key="1">
    <source>
        <dbReference type="ARBA" id="ARBA00001933"/>
    </source>
</evidence>
<proteinExistence type="inferred from homology"/>
<evidence type="ECO:0000256" key="5">
    <source>
        <dbReference type="ARBA" id="ARBA00022898"/>
    </source>
</evidence>
<sequence length="392" mass="41058">MPLPPEAGSLFTLTTGPVTCYPEVLSALARPVLSDADPAFRALYTATLEKLRRALPAPTAVILQGEPVLGLEAAALSLVAPGDAVLNLASGVYGAGYSQWLSRNAGVVREIRTAFDAVIDPETVRQTLLRHPETAVVAVCHHDTPSGTVNPLPEIGAVVREHGALLVVDAVSSWGGMEVDMAGWGIDLLVTGSNKCLGCPPGLTLLGVSPRAWEKMRANPASPRGSFLSILDWEGMEDPARAFPFSPSVAEVHGLAAGLDRYLAEGPRAVWARHALTGAAMRAGVKAMGLALWPAREETAAATCTAIRLPDGVEETALRSAMRQHYGVVISAGRADTWNRLVRVGHMGPTAEPIYVPLALTALAGALGRVTGRKWDLGSAVTAALDVIDSAT</sequence>
<protein>
    <submittedName>
        <fullName evidence="9">Aminotransferase</fullName>
    </submittedName>
</protein>
<keyword evidence="4 9" id="KW-0808">Transferase</keyword>
<evidence type="ECO:0000256" key="7">
    <source>
        <dbReference type="PIRSR" id="PIRSR000524-50"/>
    </source>
</evidence>
<name>A0A212AFA0_9RHOB</name>
<dbReference type="SUPFAM" id="SSF53383">
    <property type="entry name" value="PLP-dependent transferases"/>
    <property type="match status" value="1"/>
</dbReference>
<dbReference type="InterPro" id="IPR024169">
    <property type="entry name" value="SP_NH2Trfase/AEP_transaminase"/>
</dbReference>
<evidence type="ECO:0000256" key="6">
    <source>
        <dbReference type="PIRSR" id="PIRSR000524-1"/>
    </source>
</evidence>
<accession>A0A212AFA0</accession>
<evidence type="ECO:0000313" key="10">
    <source>
        <dbReference type="Proteomes" id="UP000196878"/>
    </source>
</evidence>
<feature type="binding site" evidence="6">
    <location>
        <position position="343"/>
    </location>
    <ligand>
        <name>substrate</name>
    </ligand>
</feature>
<comment type="cofactor">
    <cofactor evidence="1 7">
        <name>pyridoxal 5'-phosphate</name>
        <dbReference type="ChEBI" id="CHEBI:597326"/>
    </cofactor>
</comment>
<evidence type="ECO:0000256" key="3">
    <source>
        <dbReference type="ARBA" id="ARBA00022576"/>
    </source>
</evidence>
<keyword evidence="3 9" id="KW-0032">Aminotransferase</keyword>
<dbReference type="PANTHER" id="PTHR21152">
    <property type="entry name" value="AMINOTRANSFERASE CLASS V"/>
    <property type="match status" value="1"/>
</dbReference>
<dbReference type="GO" id="GO:0004760">
    <property type="term" value="F:L-serine-pyruvate transaminase activity"/>
    <property type="evidence" value="ECO:0007669"/>
    <property type="project" value="TreeGrafter"/>
</dbReference>
<evidence type="ECO:0000259" key="8">
    <source>
        <dbReference type="Pfam" id="PF00266"/>
    </source>
</evidence>
<dbReference type="EMBL" id="NIPW01000005">
    <property type="protein sequence ID" value="OWJ80157.1"/>
    <property type="molecule type" value="Genomic_DNA"/>
</dbReference>
<dbReference type="InterPro" id="IPR015424">
    <property type="entry name" value="PyrdxlP-dep_Trfase"/>
</dbReference>
<dbReference type="InterPro" id="IPR000192">
    <property type="entry name" value="Aminotrans_V_dom"/>
</dbReference>
<dbReference type="InterPro" id="IPR015422">
    <property type="entry name" value="PyrdxlP-dep_Trfase_small"/>
</dbReference>
<gene>
    <name evidence="9" type="ORF">CDV49_02430</name>
</gene>
<dbReference type="RefSeq" id="WP_088213991.1">
    <property type="nucleotide sequence ID" value="NZ_NIPW01000005.1"/>
</dbReference>
<organism evidence="9 10">
    <name type="scientific">Haematobacter genomosp. 1</name>
    <dbReference type="NCBI Taxonomy" id="366618"/>
    <lineage>
        <taxon>Bacteria</taxon>
        <taxon>Pseudomonadati</taxon>
        <taxon>Pseudomonadota</taxon>
        <taxon>Alphaproteobacteria</taxon>
        <taxon>Rhodobacterales</taxon>
        <taxon>Paracoccaceae</taxon>
        <taxon>Haematobacter</taxon>
    </lineage>
</organism>
<dbReference type="PANTHER" id="PTHR21152:SF24">
    <property type="entry name" value="ALANINE--GLYOXYLATE AMINOTRANSFERASE 1"/>
    <property type="match status" value="1"/>
</dbReference>
<dbReference type="Proteomes" id="UP000196878">
    <property type="component" value="Unassembled WGS sequence"/>
</dbReference>
<evidence type="ECO:0000256" key="4">
    <source>
        <dbReference type="ARBA" id="ARBA00022679"/>
    </source>
</evidence>
<dbReference type="GO" id="GO:0019265">
    <property type="term" value="P:glycine biosynthetic process, by transamination of glyoxylate"/>
    <property type="evidence" value="ECO:0007669"/>
    <property type="project" value="TreeGrafter"/>
</dbReference>
<dbReference type="GO" id="GO:0008453">
    <property type="term" value="F:alanine-glyoxylate transaminase activity"/>
    <property type="evidence" value="ECO:0007669"/>
    <property type="project" value="TreeGrafter"/>
</dbReference>
<feature type="domain" description="Aminotransferase class V" evidence="8">
    <location>
        <begin position="72"/>
        <end position="335"/>
    </location>
</feature>
<feature type="modified residue" description="N6-(pyridoxal phosphate)lysine" evidence="7">
    <location>
        <position position="195"/>
    </location>
</feature>
<dbReference type="InterPro" id="IPR015421">
    <property type="entry name" value="PyrdxlP-dep_Trfase_major"/>
</dbReference>